<accession>A0A9P9E4X0</accession>
<gene>
    <name evidence="2" type="ORF">B0J11DRAFT_211692</name>
</gene>
<dbReference type="OrthoDB" id="202470at2759"/>
<dbReference type="PANTHER" id="PTHR43103">
    <property type="entry name" value="NUCLEOSIDE-DIPHOSPHATE-SUGAR EPIMERASE"/>
    <property type="match status" value="1"/>
</dbReference>
<reference evidence="2" key="1">
    <citation type="journal article" date="2021" name="Nat. Commun.">
        <title>Genetic determinants of endophytism in the Arabidopsis root mycobiome.</title>
        <authorList>
            <person name="Mesny F."/>
            <person name="Miyauchi S."/>
            <person name="Thiergart T."/>
            <person name="Pickel B."/>
            <person name="Atanasova L."/>
            <person name="Karlsson M."/>
            <person name="Huettel B."/>
            <person name="Barry K.W."/>
            <person name="Haridas S."/>
            <person name="Chen C."/>
            <person name="Bauer D."/>
            <person name="Andreopoulos W."/>
            <person name="Pangilinan J."/>
            <person name="LaButti K."/>
            <person name="Riley R."/>
            <person name="Lipzen A."/>
            <person name="Clum A."/>
            <person name="Drula E."/>
            <person name="Henrissat B."/>
            <person name="Kohler A."/>
            <person name="Grigoriev I.V."/>
            <person name="Martin F.M."/>
            <person name="Hacquard S."/>
        </authorList>
    </citation>
    <scope>NUCLEOTIDE SEQUENCE</scope>
    <source>
        <strain evidence="2">MPI-CAGE-CH-0243</strain>
    </source>
</reference>
<keyword evidence="3" id="KW-1185">Reference proteome</keyword>
<comment type="caution">
    <text evidence="2">The sequence shown here is derived from an EMBL/GenBank/DDBJ whole genome shotgun (WGS) entry which is preliminary data.</text>
</comment>
<dbReference type="Gene3D" id="3.40.50.720">
    <property type="entry name" value="NAD(P)-binding Rossmann-like Domain"/>
    <property type="match status" value="1"/>
</dbReference>
<evidence type="ECO:0000313" key="3">
    <source>
        <dbReference type="Proteomes" id="UP000700596"/>
    </source>
</evidence>
<organism evidence="2 3">
    <name type="scientific">Dendryphion nanum</name>
    <dbReference type="NCBI Taxonomy" id="256645"/>
    <lineage>
        <taxon>Eukaryota</taxon>
        <taxon>Fungi</taxon>
        <taxon>Dikarya</taxon>
        <taxon>Ascomycota</taxon>
        <taxon>Pezizomycotina</taxon>
        <taxon>Dothideomycetes</taxon>
        <taxon>Pleosporomycetidae</taxon>
        <taxon>Pleosporales</taxon>
        <taxon>Torulaceae</taxon>
        <taxon>Dendryphion</taxon>
    </lineage>
</organism>
<dbReference type="Proteomes" id="UP000700596">
    <property type="component" value="Unassembled WGS sequence"/>
</dbReference>
<protein>
    <submittedName>
        <fullName evidence="2">NAD-dependent epimerase/dehydratase-like protein</fullName>
    </submittedName>
</protein>
<sequence length="309" mass="34833">MSTSEKRGKRIVFTGGSGMAGRHTIAKLLEYGHKILNVDIAPLDNPDVYTLKADLTDGAQAFNSLSCHFNVSEPFQEPLQTPDAIIHFAGIPRPMLVPDNELFRINTMGSYNIIESACKLGIKKIILASSITTYGVSYAEGDVDYASFPITEETPTTPMDSYATSKLCMERIAQSFALRYPKTDIYVLRIGAVITPDTFDSFFTKYTQHPEKWKAHGWSYTEVRDLGNMCQKGLEKDGLGFQVFNAVNDEITNWEENGDVARFLARVAPQTEIVSEMGSWEAPVRNWKIKEMLGWREEFGWRGRFERKG</sequence>
<dbReference type="PANTHER" id="PTHR43103:SF6">
    <property type="entry name" value="PUTATIVE-RELATED"/>
    <property type="match status" value="1"/>
</dbReference>
<dbReference type="EMBL" id="JAGMWT010000003">
    <property type="protein sequence ID" value="KAH7131970.1"/>
    <property type="molecule type" value="Genomic_DNA"/>
</dbReference>
<dbReference type="InterPro" id="IPR036291">
    <property type="entry name" value="NAD(P)-bd_dom_sf"/>
</dbReference>
<feature type="domain" description="NAD-dependent epimerase/dehydratase" evidence="1">
    <location>
        <begin position="11"/>
        <end position="202"/>
    </location>
</feature>
<name>A0A9P9E4X0_9PLEO</name>
<evidence type="ECO:0000313" key="2">
    <source>
        <dbReference type="EMBL" id="KAH7131970.1"/>
    </source>
</evidence>
<evidence type="ECO:0000259" key="1">
    <source>
        <dbReference type="Pfam" id="PF01370"/>
    </source>
</evidence>
<dbReference type="SUPFAM" id="SSF51735">
    <property type="entry name" value="NAD(P)-binding Rossmann-fold domains"/>
    <property type="match status" value="1"/>
</dbReference>
<dbReference type="Pfam" id="PF01370">
    <property type="entry name" value="Epimerase"/>
    <property type="match status" value="1"/>
</dbReference>
<proteinExistence type="predicted"/>
<dbReference type="InterPro" id="IPR001509">
    <property type="entry name" value="Epimerase_deHydtase"/>
</dbReference>
<dbReference type="AlphaFoldDB" id="A0A9P9E4X0"/>